<dbReference type="SUPFAM" id="SSF88713">
    <property type="entry name" value="Glycoside hydrolase/deacetylase"/>
    <property type="match status" value="1"/>
</dbReference>
<dbReference type="GO" id="GO:0005576">
    <property type="term" value="C:extracellular region"/>
    <property type="evidence" value="ECO:0007669"/>
    <property type="project" value="UniProtKB-SubCell"/>
</dbReference>
<feature type="domain" description="NodB homology" evidence="3">
    <location>
        <begin position="145"/>
        <end position="371"/>
    </location>
</feature>
<dbReference type="InterPro" id="IPR011330">
    <property type="entry name" value="Glyco_hydro/deAcase_b/a-brl"/>
</dbReference>
<dbReference type="PROSITE" id="PS51677">
    <property type="entry name" value="NODB"/>
    <property type="match status" value="1"/>
</dbReference>
<proteinExistence type="predicted"/>
<dbReference type="InterPro" id="IPR002509">
    <property type="entry name" value="NODB_dom"/>
</dbReference>
<keyword evidence="2" id="KW-0732">Signal</keyword>
<evidence type="ECO:0000259" key="3">
    <source>
        <dbReference type="PROSITE" id="PS51677"/>
    </source>
</evidence>
<sequence length="577" mass="63272">MIFNRRTITKLLDLVNLQRHNDNYADIQTDLNNHEGRITGAQGDITEHKLSTQAHSAEHVTYEGGIVGASNTKDALDELKSTIDNVIVEGGDGTQAAAAAVSVSGTTYPTLKDRVDTEYLSTTAQLAEKGQQIKGIDVPYNYQGPVITFIDDDITTAFITRMQPILDAKGVKATLGAITGFVGTSGYMTKAQLIALQNAGHEIVSHSKTHAETIFKSSTHDLSLVTDSAIEMEYSESRQWLIDNGFNGFDTLVYPWGGFGSQVVRYKRLARKYYKNAVNATGIHNASPSDNMYLNRTFININQDFTTILKPIIDAAVANNGWLILGSHSGDTINFNGTYLATVIDYIQSLSVPILTFSEAEKLKGNALSIGEFTDADVKLYVGKDGARSGITVPYKVIQGIYTSIPGNTMNDVITKYEKYKMTVTHIQNTGDTYKGQGGTLETYHGDDFYSFQRYVVADGTVSYRKWSGANASGSWGAWKDLATTGQFSGQRLATDPIMSYKNGTEYADISGSNSTIASYPEGLPGTLFTYRNSAGDVFSYQEYKIRQSNKKYSRYWDMTTVPVTPAWSVWVSIGAV</sequence>
<evidence type="ECO:0000313" key="4">
    <source>
        <dbReference type="EMBL" id="OME10011.1"/>
    </source>
</evidence>
<dbReference type="CDD" id="cd19958">
    <property type="entry name" value="pyocin_knob"/>
    <property type="match status" value="1"/>
</dbReference>
<dbReference type="Proteomes" id="UP000187323">
    <property type="component" value="Unassembled WGS sequence"/>
</dbReference>
<organism evidence="4 5">
    <name type="scientific">Paenibacillus odorifer</name>
    <dbReference type="NCBI Taxonomy" id="189426"/>
    <lineage>
        <taxon>Bacteria</taxon>
        <taxon>Bacillati</taxon>
        <taxon>Bacillota</taxon>
        <taxon>Bacilli</taxon>
        <taxon>Bacillales</taxon>
        <taxon>Paenibacillaceae</taxon>
        <taxon>Paenibacillus</taxon>
    </lineage>
</organism>
<evidence type="ECO:0000256" key="1">
    <source>
        <dbReference type="ARBA" id="ARBA00004613"/>
    </source>
</evidence>
<dbReference type="CDD" id="cd10970">
    <property type="entry name" value="CE4_DAC_u1_6s"/>
    <property type="match status" value="1"/>
</dbReference>
<dbReference type="RefSeq" id="WP_076138969.1">
    <property type="nucleotide sequence ID" value="NZ_MPTO01000053.1"/>
</dbReference>
<gene>
    <name evidence="4" type="ORF">BSK47_31430</name>
</gene>
<protein>
    <recommendedName>
        <fullName evidence="3">NodB homology domain-containing protein</fullName>
    </recommendedName>
</protein>
<dbReference type="GO" id="GO:0005975">
    <property type="term" value="P:carbohydrate metabolic process"/>
    <property type="evidence" value="ECO:0007669"/>
    <property type="project" value="InterPro"/>
</dbReference>
<comment type="subcellular location">
    <subcellularLocation>
        <location evidence="1">Secreted</location>
    </subcellularLocation>
</comment>
<dbReference type="EMBL" id="MPTO01000053">
    <property type="protein sequence ID" value="OME10011.1"/>
    <property type="molecule type" value="Genomic_DNA"/>
</dbReference>
<evidence type="ECO:0000313" key="5">
    <source>
        <dbReference type="Proteomes" id="UP000187323"/>
    </source>
</evidence>
<dbReference type="Pfam" id="PF01522">
    <property type="entry name" value="Polysacc_deac_1"/>
    <property type="match status" value="1"/>
</dbReference>
<comment type="caution">
    <text evidence="4">The sequence shown here is derived from an EMBL/GenBank/DDBJ whole genome shotgun (WGS) entry which is preliminary data.</text>
</comment>
<evidence type="ECO:0000256" key="2">
    <source>
        <dbReference type="ARBA" id="ARBA00022729"/>
    </source>
</evidence>
<accession>A0AB36J4X7</accession>
<dbReference type="InterPro" id="IPR051398">
    <property type="entry name" value="Polysacch_Deacetylase"/>
</dbReference>
<dbReference type="PANTHER" id="PTHR34216:SF3">
    <property type="entry name" value="POLY-BETA-1,6-N-ACETYL-D-GLUCOSAMINE N-DEACETYLASE"/>
    <property type="match status" value="1"/>
</dbReference>
<dbReference type="Gene3D" id="3.20.20.370">
    <property type="entry name" value="Glycoside hydrolase/deacetylase"/>
    <property type="match status" value="1"/>
</dbReference>
<name>A0AB36J4X7_9BACL</name>
<dbReference type="AlphaFoldDB" id="A0AB36J4X7"/>
<dbReference type="GO" id="GO:0016810">
    <property type="term" value="F:hydrolase activity, acting on carbon-nitrogen (but not peptide) bonds"/>
    <property type="evidence" value="ECO:0007669"/>
    <property type="project" value="InterPro"/>
</dbReference>
<dbReference type="PANTHER" id="PTHR34216">
    <property type="match status" value="1"/>
</dbReference>
<reference evidence="4 5" key="1">
    <citation type="submission" date="2016-10" db="EMBL/GenBank/DDBJ databases">
        <title>Paenibacillus species isolates.</title>
        <authorList>
            <person name="Beno S.M."/>
        </authorList>
    </citation>
    <scope>NUCLEOTIDE SEQUENCE [LARGE SCALE GENOMIC DNA]</scope>
    <source>
        <strain evidence="4 5">FSL H7-0918</strain>
    </source>
</reference>